<name>G8EY25_9CAUD</name>
<protein>
    <submittedName>
        <fullName evidence="1">Uncharacterized protein</fullName>
    </submittedName>
</protein>
<evidence type="ECO:0000313" key="2">
    <source>
        <dbReference type="Proteomes" id="UP000297591"/>
    </source>
</evidence>
<accession>G8EY25</accession>
<gene>
    <name evidence="1" type="ORF">SXFG_00165</name>
</gene>
<dbReference type="Proteomes" id="UP000297591">
    <property type="component" value="Segment"/>
</dbReference>
<reference evidence="1 2" key="1">
    <citation type="submission" date="2010-12" db="EMBL/GenBank/DDBJ databases">
        <title>The Genome Sequence of Synechococcus phage S-CAM8 0608SB47.</title>
        <authorList>
            <consortium name="The Broad Institute Genome Sequencing Platform"/>
            <person name="Henn M.R."/>
            <person name="Martiny J."/>
            <person name="Weihe C."/>
            <person name="Levin J."/>
            <person name="Malboeuf C."/>
            <person name="Casali M."/>
            <person name="Russ C."/>
            <person name="Lennon N."/>
            <person name="Chapman S.B."/>
            <person name="Erlich R."/>
            <person name="Young S.K."/>
            <person name="Yandava C."/>
            <person name="Zeng Q."/>
            <person name="Alvarado L."/>
            <person name="Anderson S."/>
            <person name="Berlin A."/>
            <person name="Chen Z."/>
            <person name="Freedman E."/>
            <person name="Gellesch M."/>
            <person name="Goldberg J."/>
            <person name="Green L."/>
            <person name="Griggs A."/>
            <person name="Gujja S."/>
            <person name="Heilman E.R."/>
            <person name="Heiman D."/>
            <person name="Hollinger A."/>
            <person name="Howarth C."/>
            <person name="Larson L."/>
            <person name="Mehta T."/>
            <person name="Pearson M."/>
            <person name="Roberts A."/>
            <person name="Ryan E."/>
            <person name="Saif S."/>
            <person name="Shea T."/>
            <person name="Shenoy N."/>
            <person name="Sisk P."/>
            <person name="Stolte C."/>
            <person name="Sykes S."/>
            <person name="White J."/>
            <person name="Haas B."/>
            <person name="Nusbaum C."/>
            <person name="Birren B."/>
        </authorList>
    </citation>
    <scope>NUCLEOTIDE SEQUENCE [LARGE SCALE GENOMIC DNA]</scope>
    <source>
        <strain evidence="1 2">0608SB47</strain>
    </source>
</reference>
<sequence>MAEDLPVNARPSGSTIDIPEWAIDFGNGFYIEILRDNKQGIYYRSCSPGGAICRYSDDFWRAKTYLYHMMAA</sequence>
<proteinExistence type="predicted"/>
<organism evidence="1 2">
    <name type="scientific">Synechococcus phage S-CAM8</name>
    <dbReference type="NCBI Taxonomy" id="754038"/>
    <lineage>
        <taxon>Viruses</taxon>
        <taxon>Duplodnaviria</taxon>
        <taxon>Heunggongvirae</taxon>
        <taxon>Uroviricota</taxon>
        <taxon>Caudoviricetes</taxon>
        <taxon>Pantevenvirales</taxon>
        <taxon>Kyanoviridae</taxon>
        <taxon>Neritesvirus</taxon>
        <taxon>Neritesvirus scam8</taxon>
    </lineage>
</organism>
<evidence type="ECO:0000313" key="1">
    <source>
        <dbReference type="EMBL" id="AET72715.1"/>
    </source>
</evidence>
<dbReference type="EMBL" id="JF974299">
    <property type="protein sequence ID" value="AET72715.1"/>
    <property type="molecule type" value="Genomic_DNA"/>
</dbReference>